<proteinExistence type="predicted"/>
<name>A0A934NWM2_9NOCA</name>
<evidence type="ECO:0000313" key="2">
    <source>
        <dbReference type="Proteomes" id="UP000655868"/>
    </source>
</evidence>
<dbReference type="EMBL" id="JAEMNV010000017">
    <property type="protein sequence ID" value="MBJ8342913.1"/>
    <property type="molecule type" value="Genomic_DNA"/>
</dbReference>
<protein>
    <submittedName>
        <fullName evidence="1">Helix-turn-helix domain-containing protein</fullName>
    </submittedName>
</protein>
<keyword evidence="2" id="KW-1185">Reference proteome</keyword>
<dbReference type="InterPro" id="IPR001387">
    <property type="entry name" value="Cro/C1-type_HTH"/>
</dbReference>
<organism evidence="1 2">
    <name type="scientific">Antrihabitans stalagmiti</name>
    <dbReference type="NCBI Taxonomy" id="2799499"/>
    <lineage>
        <taxon>Bacteria</taxon>
        <taxon>Bacillati</taxon>
        <taxon>Actinomycetota</taxon>
        <taxon>Actinomycetes</taxon>
        <taxon>Mycobacteriales</taxon>
        <taxon>Nocardiaceae</taxon>
        <taxon>Antrihabitans</taxon>
    </lineage>
</organism>
<accession>A0A934NWM2</accession>
<dbReference type="CDD" id="cd00093">
    <property type="entry name" value="HTH_XRE"/>
    <property type="match status" value="1"/>
</dbReference>
<dbReference type="RefSeq" id="WP_199708613.1">
    <property type="nucleotide sequence ID" value="NZ_JAEMNV010000017.1"/>
</dbReference>
<dbReference type="Proteomes" id="UP000655868">
    <property type="component" value="Unassembled WGS sequence"/>
</dbReference>
<evidence type="ECO:0000313" key="1">
    <source>
        <dbReference type="EMBL" id="MBJ8342913.1"/>
    </source>
</evidence>
<dbReference type="SUPFAM" id="SSF47413">
    <property type="entry name" value="lambda repressor-like DNA-binding domains"/>
    <property type="match status" value="1"/>
</dbReference>
<reference evidence="1" key="1">
    <citation type="submission" date="2020-12" db="EMBL/GenBank/DDBJ databases">
        <title>Antrihabitans popcorni sp. nov. and Antrihabitans auranticaus sp. nov., isolated from a larva cave.</title>
        <authorList>
            <person name="Lee S.D."/>
            <person name="Kim I.S."/>
        </authorList>
    </citation>
    <scope>NUCLEOTIDE SEQUENCE</scope>
    <source>
        <strain evidence="1">YC3-6</strain>
    </source>
</reference>
<comment type="caution">
    <text evidence="1">The sequence shown here is derived from an EMBL/GenBank/DDBJ whole genome shotgun (WGS) entry which is preliminary data.</text>
</comment>
<dbReference type="InterPro" id="IPR010982">
    <property type="entry name" value="Lambda_DNA-bd_dom_sf"/>
</dbReference>
<sequence>MYSGHPVHFGEQVRVGRQRRNLTLKAVAASGGPTGPTVVRAESGNLTDPRPATLAKFDKALGWASGTAAKVYWEAYSPSEVSENAEVEDFSERRRFGPDTIAMDLSDLTDLLDVAEQLNALGANNGDPAVKSALLQFNALVSRIFARYATEVLERSGGPGRSLHPLVAVSLTHLLDVPAEVDRPQDIEDRQYRRWLAGRLPKLDPVREVQFRQRWTEANGNEDQGGHDHG</sequence>
<dbReference type="AlphaFoldDB" id="A0A934NWM2"/>
<gene>
    <name evidence="1" type="ORF">JGU71_28885</name>
</gene>
<dbReference type="GO" id="GO:0003677">
    <property type="term" value="F:DNA binding"/>
    <property type="evidence" value="ECO:0007669"/>
    <property type="project" value="InterPro"/>
</dbReference>